<reference evidence="2 3" key="1">
    <citation type="submission" date="2016-11" db="EMBL/GenBank/DDBJ databases">
        <authorList>
            <person name="Jaros S."/>
            <person name="Januszkiewicz K."/>
            <person name="Wedrychowicz H."/>
        </authorList>
    </citation>
    <scope>NUCLEOTIDE SEQUENCE [LARGE SCALE GENOMIC DNA]</scope>
    <source>
        <strain evidence="2 3">DSM 8605</strain>
    </source>
</reference>
<keyword evidence="1" id="KW-0472">Membrane</keyword>
<feature type="transmembrane region" description="Helical" evidence="1">
    <location>
        <begin position="65"/>
        <end position="85"/>
    </location>
</feature>
<feature type="transmembrane region" description="Helical" evidence="1">
    <location>
        <begin position="36"/>
        <end position="59"/>
    </location>
</feature>
<accession>A0A1M5T9F6</accession>
<gene>
    <name evidence="2" type="ORF">SAMN02745207_01264</name>
</gene>
<organism evidence="2 3">
    <name type="scientific">Clostridium grantii DSM 8605</name>
    <dbReference type="NCBI Taxonomy" id="1121316"/>
    <lineage>
        <taxon>Bacteria</taxon>
        <taxon>Bacillati</taxon>
        <taxon>Bacillota</taxon>
        <taxon>Clostridia</taxon>
        <taxon>Eubacteriales</taxon>
        <taxon>Clostridiaceae</taxon>
        <taxon>Clostridium</taxon>
    </lineage>
</organism>
<proteinExistence type="predicted"/>
<name>A0A1M5T9F6_9CLOT</name>
<keyword evidence="1" id="KW-0812">Transmembrane</keyword>
<evidence type="ECO:0000256" key="1">
    <source>
        <dbReference type="SAM" id="Phobius"/>
    </source>
</evidence>
<dbReference type="EMBL" id="FQXM01000005">
    <property type="protein sequence ID" value="SHH47250.1"/>
    <property type="molecule type" value="Genomic_DNA"/>
</dbReference>
<keyword evidence="1" id="KW-1133">Transmembrane helix</keyword>
<evidence type="ECO:0000313" key="2">
    <source>
        <dbReference type="EMBL" id="SHH47250.1"/>
    </source>
</evidence>
<evidence type="ECO:0000313" key="3">
    <source>
        <dbReference type="Proteomes" id="UP000184447"/>
    </source>
</evidence>
<dbReference type="Proteomes" id="UP000184447">
    <property type="component" value="Unassembled WGS sequence"/>
</dbReference>
<dbReference type="AlphaFoldDB" id="A0A1M5T9F6"/>
<keyword evidence="3" id="KW-1185">Reference proteome</keyword>
<sequence length="172" mass="20029">MIFNSILLKFESKTKINFAKRIFSIKRTRFSIVETCSFFSPYGSFFNFFFLFFTLYLLVISSDPLFLYFYFFPLLLHLHPICIGFHPSQNLSLSCSRFVHNCLDYFYNFPQGSGPFARGNALCPELASLAELIAQLFTFRSQWLGLFYQFSPRVWPHCEGNALCPELAHNSS</sequence>
<protein>
    <submittedName>
        <fullName evidence="2">Uncharacterized protein</fullName>
    </submittedName>
</protein>